<comment type="subcellular location">
    <subcellularLocation>
        <location evidence="1">Membrane</location>
        <topology evidence="1">Multi-pass membrane protein</topology>
    </subcellularLocation>
</comment>
<reference evidence="6 7" key="1">
    <citation type="submission" date="2019-03" db="EMBL/GenBank/DDBJ databases">
        <title>Genomic Encyclopedia of Type Strains, Phase IV (KMG-IV): sequencing the most valuable type-strain genomes for metagenomic binning, comparative biology and taxonomic classification.</title>
        <authorList>
            <person name="Goeker M."/>
        </authorList>
    </citation>
    <scope>NUCLEOTIDE SEQUENCE [LARGE SCALE GENOMIC DNA]</scope>
    <source>
        <strain evidence="6 7">DSM 103923</strain>
    </source>
</reference>
<evidence type="ECO:0000259" key="5">
    <source>
        <dbReference type="Pfam" id="PF00999"/>
    </source>
</evidence>
<evidence type="ECO:0000313" key="6">
    <source>
        <dbReference type="EMBL" id="TCS71459.1"/>
    </source>
</evidence>
<sequence>MQDLFSFSFVLLVAGSLAAAVSARLRLPTLLGYLGADVVLGESDFRHRMEDDIRPFRDVLTSLFFITIGL</sequence>
<dbReference type="GO" id="GO:0016020">
    <property type="term" value="C:membrane"/>
    <property type="evidence" value="ECO:0007669"/>
    <property type="project" value="UniProtKB-SubCell"/>
</dbReference>
<dbReference type="GO" id="GO:1902600">
    <property type="term" value="P:proton transmembrane transport"/>
    <property type="evidence" value="ECO:0007669"/>
    <property type="project" value="InterPro"/>
</dbReference>
<dbReference type="Pfam" id="PF00999">
    <property type="entry name" value="Na_H_Exchanger"/>
    <property type="match status" value="1"/>
</dbReference>
<gene>
    <name evidence="6" type="ORF">EDC61_1093</name>
</gene>
<feature type="domain" description="Cation/H+ exchanger transmembrane" evidence="5">
    <location>
        <begin position="7"/>
        <end position="70"/>
    </location>
</feature>
<keyword evidence="4" id="KW-0472">Membrane</keyword>
<evidence type="ECO:0000256" key="1">
    <source>
        <dbReference type="ARBA" id="ARBA00004141"/>
    </source>
</evidence>
<dbReference type="RefSeq" id="WP_126461409.1">
    <property type="nucleotide sequence ID" value="NZ_AP018721.1"/>
</dbReference>
<name>A0A4R3JUF9_9PROT</name>
<dbReference type="OrthoDB" id="9781411at2"/>
<keyword evidence="3" id="KW-1133">Transmembrane helix</keyword>
<comment type="caution">
    <text evidence="6">The sequence shown here is derived from an EMBL/GenBank/DDBJ whole genome shotgun (WGS) entry which is preliminary data.</text>
</comment>
<dbReference type="InterPro" id="IPR006153">
    <property type="entry name" value="Cation/H_exchanger_TM"/>
</dbReference>
<keyword evidence="2" id="KW-0812">Transmembrane</keyword>
<evidence type="ECO:0000256" key="3">
    <source>
        <dbReference type="ARBA" id="ARBA00022989"/>
    </source>
</evidence>
<dbReference type="GO" id="GO:0015297">
    <property type="term" value="F:antiporter activity"/>
    <property type="evidence" value="ECO:0007669"/>
    <property type="project" value="InterPro"/>
</dbReference>
<dbReference type="Proteomes" id="UP000295135">
    <property type="component" value="Unassembled WGS sequence"/>
</dbReference>
<dbReference type="AlphaFoldDB" id="A0A4R3JUF9"/>
<evidence type="ECO:0000256" key="4">
    <source>
        <dbReference type="ARBA" id="ARBA00023136"/>
    </source>
</evidence>
<organism evidence="6 7">
    <name type="scientific">Sulfuritortus calidifontis</name>
    <dbReference type="NCBI Taxonomy" id="1914471"/>
    <lineage>
        <taxon>Bacteria</taxon>
        <taxon>Pseudomonadati</taxon>
        <taxon>Pseudomonadota</taxon>
        <taxon>Betaproteobacteria</taxon>
        <taxon>Nitrosomonadales</taxon>
        <taxon>Thiobacillaceae</taxon>
        <taxon>Sulfuritortus</taxon>
    </lineage>
</organism>
<evidence type="ECO:0000313" key="7">
    <source>
        <dbReference type="Proteomes" id="UP000295135"/>
    </source>
</evidence>
<proteinExistence type="predicted"/>
<evidence type="ECO:0000256" key="2">
    <source>
        <dbReference type="ARBA" id="ARBA00022692"/>
    </source>
</evidence>
<keyword evidence="7" id="KW-1185">Reference proteome</keyword>
<accession>A0A4R3JUF9</accession>
<dbReference type="InterPro" id="IPR038770">
    <property type="entry name" value="Na+/solute_symporter_sf"/>
</dbReference>
<dbReference type="Gene3D" id="1.20.1530.20">
    <property type="match status" value="1"/>
</dbReference>
<protein>
    <submittedName>
        <fullName evidence="6">Sodium/hydrogen exchanger family protein</fullName>
    </submittedName>
</protein>
<dbReference type="EMBL" id="SLZY01000009">
    <property type="protein sequence ID" value="TCS71459.1"/>
    <property type="molecule type" value="Genomic_DNA"/>
</dbReference>